<dbReference type="InterPro" id="IPR013783">
    <property type="entry name" value="Ig-like_fold"/>
</dbReference>
<dbReference type="SUPFAM" id="SSF52266">
    <property type="entry name" value="SGNH hydrolase"/>
    <property type="match status" value="1"/>
</dbReference>
<keyword evidence="1" id="KW-0732">Signal</keyword>
<dbReference type="Pfam" id="PF15474">
    <property type="entry name" value="MU117"/>
    <property type="match status" value="1"/>
</dbReference>
<feature type="signal peptide" evidence="1">
    <location>
        <begin position="1"/>
        <end position="21"/>
    </location>
</feature>
<evidence type="ECO:0000256" key="1">
    <source>
        <dbReference type="SAM" id="SignalP"/>
    </source>
</evidence>
<dbReference type="InterPro" id="IPR029167">
    <property type="entry name" value="Mug117"/>
</dbReference>
<dbReference type="CDD" id="cd01823">
    <property type="entry name" value="SEST_like"/>
    <property type="match status" value="1"/>
</dbReference>
<dbReference type="EMBL" id="JAAAPX010000049">
    <property type="protein sequence ID" value="KAF4236845.1"/>
    <property type="molecule type" value="Genomic_DNA"/>
</dbReference>
<dbReference type="Pfam" id="PF12138">
    <property type="entry name" value="Spherulin4"/>
    <property type="match status" value="1"/>
</dbReference>
<dbReference type="Proteomes" id="UP000653565">
    <property type="component" value="Unassembled WGS sequence"/>
</dbReference>
<name>A0A8H4GZ91_9EURO</name>
<protein>
    <recommendedName>
        <fullName evidence="2">Fibronectin type-III domain-containing protein</fullName>
    </recommendedName>
</protein>
<dbReference type="Gene3D" id="2.60.40.10">
    <property type="entry name" value="Immunoglobulins"/>
    <property type="match status" value="1"/>
</dbReference>
<keyword evidence="4" id="KW-1185">Reference proteome</keyword>
<accession>A0A8H4GZ91</accession>
<dbReference type="PROSITE" id="PS50853">
    <property type="entry name" value="FN3"/>
    <property type="match status" value="1"/>
</dbReference>
<dbReference type="SUPFAM" id="SSF49265">
    <property type="entry name" value="Fibronectin type III"/>
    <property type="match status" value="1"/>
</dbReference>
<dbReference type="PANTHER" id="PTHR35040:SF7">
    <property type="entry name" value="FIBRONECTIN TYPE-III DOMAIN-CONTAINING PROTEIN-RELATED"/>
    <property type="match status" value="1"/>
</dbReference>
<evidence type="ECO:0000313" key="4">
    <source>
        <dbReference type="Proteomes" id="UP000653565"/>
    </source>
</evidence>
<dbReference type="OrthoDB" id="1896086at2759"/>
<feature type="domain" description="Fibronectin type-III" evidence="2">
    <location>
        <begin position="768"/>
        <end position="854"/>
    </location>
</feature>
<dbReference type="InterPro" id="IPR021986">
    <property type="entry name" value="Spherulin4"/>
</dbReference>
<dbReference type="Gene3D" id="3.40.50.1110">
    <property type="entry name" value="SGNH hydrolase"/>
    <property type="match status" value="1"/>
</dbReference>
<dbReference type="InterPro" id="IPR036514">
    <property type="entry name" value="SGNH_hydro_sf"/>
</dbReference>
<reference evidence="3" key="2">
    <citation type="submission" date="2020-04" db="EMBL/GenBank/DDBJ databases">
        <authorList>
            <person name="Santos R.A.C."/>
            <person name="Steenwyk J.L."/>
            <person name="Rivero-Menendez O."/>
            <person name="Mead M.E."/>
            <person name="Silva L.P."/>
            <person name="Bastos R.W."/>
            <person name="Alastruey-Izquierdo A."/>
            <person name="Goldman G.H."/>
            <person name="Rokas A."/>
        </authorList>
    </citation>
    <scope>NUCLEOTIDE SEQUENCE</scope>
    <source>
        <strain evidence="3">CNM-CM6805</strain>
    </source>
</reference>
<dbReference type="PANTHER" id="PTHR35040">
    <property type="match status" value="1"/>
</dbReference>
<dbReference type="CDD" id="cd00063">
    <property type="entry name" value="FN3"/>
    <property type="match status" value="1"/>
</dbReference>
<dbReference type="InterPro" id="IPR037460">
    <property type="entry name" value="SEST-like"/>
</dbReference>
<comment type="caution">
    <text evidence="3">The sequence shown here is derived from an EMBL/GenBank/DDBJ whole genome shotgun (WGS) entry which is preliminary data.</text>
</comment>
<dbReference type="InterPro" id="IPR003961">
    <property type="entry name" value="FN3_dom"/>
</dbReference>
<organism evidence="3 4">
    <name type="scientific">Aspergillus fumigatiaffinis</name>
    <dbReference type="NCBI Taxonomy" id="340414"/>
    <lineage>
        <taxon>Eukaryota</taxon>
        <taxon>Fungi</taxon>
        <taxon>Dikarya</taxon>
        <taxon>Ascomycota</taxon>
        <taxon>Pezizomycotina</taxon>
        <taxon>Eurotiomycetes</taxon>
        <taxon>Eurotiomycetidae</taxon>
        <taxon>Eurotiales</taxon>
        <taxon>Aspergillaceae</taxon>
        <taxon>Aspergillus</taxon>
        <taxon>Aspergillus subgen. Fumigati</taxon>
    </lineage>
</organism>
<dbReference type="GO" id="GO:0016788">
    <property type="term" value="F:hydrolase activity, acting on ester bonds"/>
    <property type="evidence" value="ECO:0007669"/>
    <property type="project" value="InterPro"/>
</dbReference>
<dbReference type="AlphaFoldDB" id="A0A8H4GZ91"/>
<feature type="chain" id="PRO_5044155108" description="Fibronectin type-III domain-containing protein" evidence="1">
    <location>
        <begin position="22"/>
        <end position="1140"/>
    </location>
</feature>
<gene>
    <name evidence="3" type="ORF">CNMCM6805_007240</name>
</gene>
<evidence type="ECO:0000259" key="2">
    <source>
        <dbReference type="PROSITE" id="PS50853"/>
    </source>
</evidence>
<dbReference type="InterPro" id="IPR036116">
    <property type="entry name" value="FN3_sf"/>
</dbReference>
<evidence type="ECO:0000313" key="3">
    <source>
        <dbReference type="EMBL" id="KAF4236845.1"/>
    </source>
</evidence>
<sequence length="1140" mass="124038">MYGQLWHGLAAIATLGSCALANPLVYWDARGNASMNYQRFMARDTTDFDPSDLAYITRMAALGDSYSAGIGAGDRLGTILQALDPKSDWACSRYDHAYPYLINNDPRLGDPAARTFQFASCSGAVIADVIKEQIPQISGNQQVILLSAGGNDAELSNILNQCIFQWAVLNSGQVMVAKAAALAADYKWAANFDWDSIGRGCEGQLARTKGIVAGDAFSRSLDSVIAAAKKKLGPDGMIYYTGYAKFFAEDLSSACDSVSWSTWIYPGQKLTTDHRKIMNELVDSANSQISAAVKRAGSQVKFVDYDSYVGYFNGRFCENGVDESTVESNTRRVLNLTTNEAYTNMYRTGLMFYELNTWDLKGNSPWKRSVDQPLEGTFQGTVNQLAQITLLMDADAKLLDQALISDAGTASIAASNVKLVNSAGLFELAIPNLLPDGYGRVFHPQILLHEIIASLVIYEMVNKNEQDHGLPAIPEKFTLDSCPNDGNGNGNGNGAGDGQQIALASYVNPLADPVAWDRMIAYPSSKVSVLVANVLNGPDTTVNEDWAKVINRAHTSGKRILGYVRTGYLGQSQQAFETRLGSTDLADWVSQIQTDVDLWYQLYPGKIGGIFFDEGWNDCGPDNLYADLYRFITDATKRKHPGAFTVLNPGATMPQCFEHSADTLMTFEQSYDTYMNNYVPNPGWTPKDPRKLWHIIYGVPEADAGKVAALALKRGAGLIHITNDLLPNPYDTLPDEAYMKAITDTIKGGGPDVADPTPYPAGGHAAFPPSPLSVTASDYSSVSLKWDISNREPPHAYAVYRDGNEVARLPGTMSRVTIGNISPGSSMSFTVRVIGTDGKETIDSNSVSATTQSLPNNQAVTNVKVGKSATSTTIQADFLVPYAFMRVYLTDPDTRCQMPAWPINFNAGNFICTHYMVENEVLYEYSGAKLTEGQTNYPWAWSSKGAAPVKRDGYTFTWTLPVGTDTTDSSYFSVQAQGYGPLTNVFHPCPSEWKDSTAGAGAFCTGSSPYDCKGETLCSTTNVKWCDKAVNQMNRGQTIYTSNAEALALSGNCWANNAGFGCSVKIRGTDQNGKNCKITGDEMWEAYQDIRNIGGCGKCGTKHFGNGCMVSVDYYYGCDNRDKDVQLMAAFAETNLTDSM</sequence>
<proteinExistence type="predicted"/>
<reference evidence="3" key="1">
    <citation type="journal article" date="2020" name="bioRxiv">
        <title>Genomic and phenotypic heterogeneity of clinical isolates of the human pathogens Aspergillus fumigatus, Aspergillus lentulus and Aspergillus fumigatiaffinis.</title>
        <authorList>
            <person name="dos Santos R.A.C."/>
            <person name="Steenwyk J.L."/>
            <person name="Rivero-Menendez O."/>
            <person name="Mead M.E."/>
            <person name="Silva L.P."/>
            <person name="Bastos R.W."/>
            <person name="Alastruey-Izquierdo A."/>
            <person name="Goldman G.H."/>
            <person name="Rokas A."/>
        </authorList>
    </citation>
    <scope>NUCLEOTIDE SEQUENCE</scope>
    <source>
        <strain evidence="3">CNM-CM6805</strain>
    </source>
</reference>